<organism evidence="1 2">
    <name type="scientific">Xanthomonas cerealis pv. cerealis</name>
    <dbReference type="NCBI Taxonomy" id="152263"/>
    <lineage>
        <taxon>Bacteria</taxon>
        <taxon>Pseudomonadati</taxon>
        <taxon>Pseudomonadota</taxon>
        <taxon>Gammaproteobacteria</taxon>
        <taxon>Lysobacterales</taxon>
        <taxon>Lysobacteraceae</taxon>
        <taxon>Xanthomonas</taxon>
        <taxon>Xanthomonas translucens group</taxon>
        <taxon>Xanthomonas cerealis</taxon>
    </lineage>
</organism>
<keyword evidence="2" id="KW-1185">Reference proteome</keyword>
<evidence type="ECO:0000313" key="2">
    <source>
        <dbReference type="Proteomes" id="UP000319349"/>
    </source>
</evidence>
<proteinExistence type="predicted"/>
<accession>A0A514EGZ7</accession>
<protein>
    <submittedName>
        <fullName evidence="1">Uncharacterized protein</fullName>
    </submittedName>
</protein>
<evidence type="ECO:0000313" key="1">
    <source>
        <dbReference type="EMBL" id="QDI05241.1"/>
    </source>
</evidence>
<sequence length="70" mass="7717">MFYGRLGVFAWNPDVKAGSTVIVKQVGSMTRNAEYPTETLVWNAKGTALTRQTVPTFEPKPGAAVLYKVR</sequence>
<dbReference type="EMBL" id="CP038228">
    <property type="protein sequence ID" value="QDI05241.1"/>
    <property type="molecule type" value="Genomic_DNA"/>
</dbReference>
<name>A0A514EGZ7_9XANT</name>
<reference evidence="1 2" key="1">
    <citation type="submission" date="2019-03" db="EMBL/GenBank/DDBJ databases">
        <title>Tal1 in Xanthomonas translucens pv. cerealis Contributes to Virulence in Bacterial Leaf Streak of Wheat.</title>
        <authorList>
            <person name="Shah S.M.A."/>
            <person name="Haq F."/>
            <person name="Ma W."/>
            <person name="Xu X."/>
            <person name="Wang S."/>
            <person name="Xu Z."/>
            <person name="Zou L."/>
            <person name="Zhu B."/>
            <person name="Chen G."/>
        </authorList>
    </citation>
    <scope>NUCLEOTIDE SEQUENCE [LARGE SCALE GENOMIC DNA]</scope>
    <source>
        <strain evidence="1 2">01</strain>
    </source>
</reference>
<dbReference type="Proteomes" id="UP000319349">
    <property type="component" value="Chromosome"/>
</dbReference>
<dbReference type="AlphaFoldDB" id="A0A514EGZ7"/>
<gene>
    <name evidence="1" type="ORF">E4A48_17520</name>
</gene>